<dbReference type="PANTHER" id="PTHR17085">
    <property type="entry name" value="NUCLEAR RECEPTOR COACTIVATOR 4"/>
    <property type="match status" value="1"/>
</dbReference>
<reference evidence="3" key="1">
    <citation type="submission" date="2022-12" db="EMBL/GenBank/DDBJ databases">
        <authorList>
            <person name="Alioto T."/>
            <person name="Alioto T."/>
            <person name="Gomez Garrido J."/>
        </authorList>
    </citation>
    <scope>NUCLEOTIDE SEQUENCE</scope>
</reference>
<evidence type="ECO:0000313" key="4">
    <source>
        <dbReference type="Proteomes" id="UP001178461"/>
    </source>
</evidence>
<dbReference type="AlphaFoldDB" id="A0AA35P688"/>
<gene>
    <name evidence="3" type="ORF">PODLI_1B018450</name>
</gene>
<dbReference type="InterPro" id="IPR022174">
    <property type="entry name" value="NCOA4_N"/>
</dbReference>
<evidence type="ECO:0000313" key="3">
    <source>
        <dbReference type="EMBL" id="CAI5774430.1"/>
    </source>
</evidence>
<dbReference type="PROSITE" id="PS50240">
    <property type="entry name" value="TRYPSIN_DOM"/>
    <property type="match status" value="1"/>
</dbReference>
<keyword evidence="4" id="KW-1185">Reference proteome</keyword>
<feature type="domain" description="Peptidase S1" evidence="2">
    <location>
        <begin position="1"/>
        <end position="199"/>
    </location>
</feature>
<keyword evidence="3" id="KW-0675">Receptor</keyword>
<dbReference type="GO" id="GO:0009725">
    <property type="term" value="P:response to hormone"/>
    <property type="evidence" value="ECO:0007669"/>
    <property type="project" value="TreeGrafter"/>
</dbReference>
<sequence length="743" mass="82821">MKRGLILGRGKSPYRSVLNQAINSSMSVVAPSFTKTGFSLLPTASRSGQDENFSLSEVLNQAKLPVIDFNTCHLKKFWGSKIQTSMLCAGLKDTARSSAGDSGGPLLCQTGRETWEVHGVVSFGPVGCQVQNKPTVFTRTSALPEMSRMSLPQETSASSSSKEPLVKCLQAKKDLETAIAGVVKAEQQVKDNWREVKAQIHSCISRHLECLRSREVWLLEQVDLIQQLKEEALQQQAQQLCWLLGQFNCLIHQLEQPHSNDLANQISLCLERLGNLTLQPEENSILSFEANMPFLREAITSFGSITTMQTSDDEEDYTPWISGKNCPVPAKLEQQKPSYGTVGCPLSDWLLGSKPDSACCGPHVPSKKYEDWLLKTHSPGTNQDLKSPKMCYLEQAWGNLRNLENWLLQNQQEGSPEKMDSRRRKSSTSTVSSSFSIEKIDELELLEQEEMDLSDWLLTPSESENTNALEKWECVFKPFREEYNISDWLPKADSCNNCCGIQAKGIEIENLGNLRCLGEHLEGKKSSTNDAWLLQPSFKVEDVCKANEPCSSFSECVCDGNCEKEALCKWLLRKEGKDKNGVPVGQTPSSITEPGEAKPPLNIWLYPSQQLGEEPVPSATEQDSPDILKPLKELLETPLSAWLAKSEAVALGAEEKASREKAEVSCKSSLLELLEPFHLPLNVNSWVLSSANTDSSSQPPAEDKWLQRKKAHDYGLPTVCDLFACMKLNGEREKWLYQNPLQM</sequence>
<dbReference type="EMBL" id="OX395130">
    <property type="protein sequence ID" value="CAI5774430.1"/>
    <property type="molecule type" value="Genomic_DNA"/>
</dbReference>
<dbReference type="SMART" id="SM00020">
    <property type="entry name" value="Tryp_SPc"/>
    <property type="match status" value="1"/>
</dbReference>
<dbReference type="Pfam" id="PF00089">
    <property type="entry name" value="Trypsin"/>
    <property type="match status" value="1"/>
</dbReference>
<accession>A0AA35P688</accession>
<dbReference type="SUPFAM" id="SSF50494">
    <property type="entry name" value="Trypsin-like serine proteases"/>
    <property type="match status" value="1"/>
</dbReference>
<evidence type="ECO:0000259" key="2">
    <source>
        <dbReference type="PROSITE" id="PS50240"/>
    </source>
</evidence>
<dbReference type="InterPro" id="IPR043504">
    <property type="entry name" value="Peptidase_S1_PA_chymotrypsin"/>
</dbReference>
<dbReference type="Gene3D" id="2.40.10.10">
    <property type="entry name" value="Trypsin-like serine proteases"/>
    <property type="match status" value="1"/>
</dbReference>
<name>A0AA35P688_9SAUR</name>
<evidence type="ECO:0000256" key="1">
    <source>
        <dbReference type="SAM" id="MobiDB-lite"/>
    </source>
</evidence>
<protein>
    <submittedName>
        <fullName evidence="3">Nuclear receptor coactivator 4 isoform X2</fullName>
    </submittedName>
</protein>
<dbReference type="GO" id="GO:0006879">
    <property type="term" value="P:intracellular iron ion homeostasis"/>
    <property type="evidence" value="ECO:0007669"/>
    <property type="project" value="InterPro"/>
</dbReference>
<dbReference type="InterPro" id="IPR001254">
    <property type="entry name" value="Trypsin_dom"/>
</dbReference>
<dbReference type="Proteomes" id="UP001178461">
    <property type="component" value="Chromosome 5"/>
</dbReference>
<dbReference type="GO" id="GO:0004252">
    <property type="term" value="F:serine-type endopeptidase activity"/>
    <property type="evidence" value="ECO:0007669"/>
    <property type="project" value="InterPro"/>
</dbReference>
<dbReference type="PANTHER" id="PTHR17085:SF3">
    <property type="entry name" value="NUCLEAR RECEPTOR COACTIVATOR 4"/>
    <property type="match status" value="1"/>
</dbReference>
<dbReference type="InterPro" id="IPR039947">
    <property type="entry name" value="NCoA-4"/>
</dbReference>
<feature type="region of interest" description="Disordered" evidence="1">
    <location>
        <begin position="579"/>
        <end position="600"/>
    </location>
</feature>
<dbReference type="Pfam" id="PF12489">
    <property type="entry name" value="ARA70"/>
    <property type="match status" value="2"/>
</dbReference>
<organism evidence="3 4">
    <name type="scientific">Podarcis lilfordi</name>
    <name type="common">Lilford's wall lizard</name>
    <dbReference type="NCBI Taxonomy" id="74358"/>
    <lineage>
        <taxon>Eukaryota</taxon>
        <taxon>Metazoa</taxon>
        <taxon>Chordata</taxon>
        <taxon>Craniata</taxon>
        <taxon>Vertebrata</taxon>
        <taxon>Euteleostomi</taxon>
        <taxon>Lepidosauria</taxon>
        <taxon>Squamata</taxon>
        <taxon>Bifurcata</taxon>
        <taxon>Unidentata</taxon>
        <taxon>Episquamata</taxon>
        <taxon>Laterata</taxon>
        <taxon>Lacertibaenia</taxon>
        <taxon>Lacertidae</taxon>
        <taxon>Podarcis</taxon>
    </lineage>
</organism>
<dbReference type="GO" id="GO:0006508">
    <property type="term" value="P:proteolysis"/>
    <property type="evidence" value="ECO:0007669"/>
    <property type="project" value="InterPro"/>
</dbReference>
<proteinExistence type="predicted"/>
<dbReference type="GO" id="GO:0003713">
    <property type="term" value="F:transcription coactivator activity"/>
    <property type="evidence" value="ECO:0007669"/>
    <property type="project" value="InterPro"/>
</dbReference>
<dbReference type="InterPro" id="IPR009003">
    <property type="entry name" value="Peptidase_S1_PA"/>
</dbReference>